<dbReference type="AlphaFoldDB" id="A0A0U2ZMD7"/>
<keyword evidence="4 7" id="KW-1133">Transmembrane helix</keyword>
<dbReference type="KEGG" id="lal:AT746_15175"/>
<feature type="transmembrane region" description="Helical" evidence="7">
    <location>
        <begin position="369"/>
        <end position="388"/>
    </location>
</feature>
<dbReference type="GO" id="GO:0005886">
    <property type="term" value="C:plasma membrane"/>
    <property type="evidence" value="ECO:0007669"/>
    <property type="project" value="UniProtKB-SubCell"/>
</dbReference>
<feature type="transmembrane region" description="Helical" evidence="7">
    <location>
        <begin position="18"/>
        <end position="39"/>
    </location>
</feature>
<evidence type="ECO:0000256" key="5">
    <source>
        <dbReference type="ARBA" id="ARBA00023136"/>
    </source>
</evidence>
<dbReference type="GO" id="GO:0051301">
    <property type="term" value="P:cell division"/>
    <property type="evidence" value="ECO:0007669"/>
    <property type="project" value="UniProtKB-KW"/>
</dbReference>
<feature type="transmembrane region" description="Helical" evidence="7">
    <location>
        <begin position="279"/>
        <end position="302"/>
    </location>
</feature>
<dbReference type="EMBL" id="CP013650">
    <property type="protein sequence ID" value="ALS99468.1"/>
    <property type="molecule type" value="Genomic_DNA"/>
</dbReference>
<dbReference type="InterPro" id="IPR050250">
    <property type="entry name" value="Macrolide_Exporter_MacB"/>
</dbReference>
<feature type="domain" description="MacB-like periplasmic core" evidence="9">
    <location>
        <begin position="19"/>
        <end position="210"/>
    </location>
</feature>
<protein>
    <submittedName>
        <fullName evidence="10">Cell division protein FtsX</fullName>
    </submittedName>
</protein>
<feature type="domain" description="ABC3 transporter permease C-terminal" evidence="8">
    <location>
        <begin position="286"/>
        <end position="398"/>
    </location>
</feature>
<dbReference type="Pfam" id="PF12704">
    <property type="entry name" value="MacB_PCD"/>
    <property type="match status" value="1"/>
</dbReference>
<comment type="subcellular location">
    <subcellularLocation>
        <location evidence="1">Cell membrane</location>
        <topology evidence="1">Multi-pass membrane protein</topology>
    </subcellularLocation>
</comment>
<evidence type="ECO:0000256" key="1">
    <source>
        <dbReference type="ARBA" id="ARBA00004651"/>
    </source>
</evidence>
<keyword evidence="2" id="KW-1003">Cell membrane</keyword>
<evidence type="ECO:0000259" key="9">
    <source>
        <dbReference type="Pfam" id="PF12704"/>
    </source>
</evidence>
<evidence type="ECO:0000313" key="11">
    <source>
        <dbReference type="Proteomes" id="UP000068447"/>
    </source>
</evidence>
<proteinExistence type="inferred from homology"/>
<keyword evidence="10" id="KW-0131">Cell cycle</keyword>
<dbReference type="OrthoDB" id="9770036at2"/>
<evidence type="ECO:0000313" key="10">
    <source>
        <dbReference type="EMBL" id="ALS99468.1"/>
    </source>
</evidence>
<dbReference type="GO" id="GO:0022857">
    <property type="term" value="F:transmembrane transporter activity"/>
    <property type="evidence" value="ECO:0007669"/>
    <property type="project" value="TreeGrafter"/>
</dbReference>
<evidence type="ECO:0000259" key="8">
    <source>
        <dbReference type="Pfam" id="PF02687"/>
    </source>
</evidence>
<evidence type="ECO:0000256" key="4">
    <source>
        <dbReference type="ARBA" id="ARBA00022989"/>
    </source>
</evidence>
<evidence type="ECO:0000256" key="2">
    <source>
        <dbReference type="ARBA" id="ARBA00022475"/>
    </source>
</evidence>
<evidence type="ECO:0000256" key="7">
    <source>
        <dbReference type="SAM" id="Phobius"/>
    </source>
</evidence>
<accession>A0A0U2ZMD7</accession>
<dbReference type="PANTHER" id="PTHR30572:SF4">
    <property type="entry name" value="ABC TRANSPORTER PERMEASE YTRF"/>
    <property type="match status" value="1"/>
</dbReference>
<comment type="similarity">
    <text evidence="6">Belongs to the ABC-4 integral membrane protein family.</text>
</comment>
<dbReference type="Pfam" id="PF02687">
    <property type="entry name" value="FtsX"/>
    <property type="match status" value="1"/>
</dbReference>
<reference evidence="10 11" key="1">
    <citation type="submission" date="2015-12" db="EMBL/GenBank/DDBJ databases">
        <title>Complete genome of Lacimicrobium alkaliphilum KCTC 32984.</title>
        <authorList>
            <person name="Kim S.-G."/>
            <person name="Lee Y.-J."/>
        </authorList>
    </citation>
    <scope>NUCLEOTIDE SEQUENCE [LARGE SCALE GENOMIC DNA]</scope>
    <source>
        <strain evidence="10 11">YelD216</strain>
    </source>
</reference>
<keyword evidence="3 7" id="KW-0812">Transmembrane</keyword>
<feature type="transmembrane region" description="Helical" evidence="7">
    <location>
        <begin position="336"/>
        <end position="357"/>
    </location>
</feature>
<evidence type="ECO:0000256" key="6">
    <source>
        <dbReference type="ARBA" id="ARBA00038076"/>
    </source>
</evidence>
<organism evidence="10 11">
    <name type="scientific">Lacimicrobium alkaliphilum</name>
    <dbReference type="NCBI Taxonomy" id="1526571"/>
    <lineage>
        <taxon>Bacteria</taxon>
        <taxon>Pseudomonadati</taxon>
        <taxon>Pseudomonadota</taxon>
        <taxon>Gammaproteobacteria</taxon>
        <taxon>Alteromonadales</taxon>
        <taxon>Alteromonadaceae</taxon>
        <taxon>Lacimicrobium</taxon>
    </lineage>
</organism>
<dbReference type="PANTHER" id="PTHR30572">
    <property type="entry name" value="MEMBRANE COMPONENT OF TRANSPORTER-RELATED"/>
    <property type="match status" value="1"/>
</dbReference>
<gene>
    <name evidence="10" type="ORF">AT746_15175</name>
</gene>
<dbReference type="STRING" id="1526571.AT746_15175"/>
<sequence>MRDLGPILRAMLRNKTGAILIAIQIAVTMTIIVNAVFIIQQRNELMARESGLDEANTFYLSSVGFADDFNPQNTTQEDLLALRALPGVVDAIQTNAVPMSGSGWSMGLQTQPGEEFDGTGVAVYMVDEQGLNAMDVQLIAGRNFNQQDIRWREPSASTWPDVIIITRDTASALFPESAIQEVVGKTVYINDDEPINIIGIIDKLQAPWVGWGSVERAMLSPERTLFNSANYLIRTEPGQRDMLMPKIEEMLAKSNKGRIIRDLTTIEDTRERSYRRHSAMIKILLIVVLTLTLVTAAGIVGLSSFTVNKRRKQIGTRRALGATRGDILRYFMLENLLISSIGIALGLLLTLGLNMVLVNNFEMQRLDWYYLPFGMAVLWLLGQLAVLGPASRAAAIPPAVATRSV</sequence>
<keyword evidence="5 7" id="KW-0472">Membrane</keyword>
<name>A0A0U2ZMD7_9ALTE</name>
<dbReference type="InterPro" id="IPR025857">
    <property type="entry name" value="MacB_PCD"/>
</dbReference>
<keyword evidence="11" id="KW-1185">Reference proteome</keyword>
<evidence type="ECO:0000256" key="3">
    <source>
        <dbReference type="ARBA" id="ARBA00022692"/>
    </source>
</evidence>
<dbReference type="RefSeq" id="WP_062481870.1">
    <property type="nucleotide sequence ID" value="NZ_CP013650.1"/>
</dbReference>
<keyword evidence="10" id="KW-0132">Cell division</keyword>
<dbReference type="Proteomes" id="UP000068447">
    <property type="component" value="Chromosome"/>
</dbReference>
<dbReference type="InterPro" id="IPR003838">
    <property type="entry name" value="ABC3_permease_C"/>
</dbReference>